<proteinExistence type="inferred from homology"/>
<keyword evidence="11" id="KW-1185">Reference proteome</keyword>
<comment type="catalytic activity">
    <reaction evidence="6">
        <text>O-phospho-L-seryl-[protein] + H2O = L-seryl-[protein] + phosphate</text>
        <dbReference type="Rhea" id="RHEA:20629"/>
        <dbReference type="Rhea" id="RHEA-COMP:9863"/>
        <dbReference type="Rhea" id="RHEA-COMP:11604"/>
        <dbReference type="ChEBI" id="CHEBI:15377"/>
        <dbReference type="ChEBI" id="CHEBI:29999"/>
        <dbReference type="ChEBI" id="CHEBI:43474"/>
        <dbReference type="ChEBI" id="CHEBI:83421"/>
        <dbReference type="EC" id="3.1.3.16"/>
    </reaction>
</comment>
<dbReference type="Pfam" id="PF00149">
    <property type="entry name" value="Metallophos"/>
    <property type="match status" value="1"/>
</dbReference>
<evidence type="ECO:0000313" key="11">
    <source>
        <dbReference type="Proteomes" id="UP000215902"/>
    </source>
</evidence>
<keyword evidence="4" id="KW-0904">Protein phosphatase</keyword>
<reference evidence="10 11" key="1">
    <citation type="submission" date="2017-06" db="EMBL/GenBank/DDBJ databases">
        <title>A platform for efficient transgenesis in Macrostomum lignano, a flatworm model organism for stem cell research.</title>
        <authorList>
            <person name="Berezikov E."/>
        </authorList>
    </citation>
    <scope>NUCLEOTIDE SEQUENCE [LARGE SCALE GENOMIC DNA]</scope>
    <source>
        <strain evidence="10">DV1</strain>
        <tissue evidence="10">Whole organism</tissue>
    </source>
</reference>
<evidence type="ECO:0000256" key="2">
    <source>
        <dbReference type="ARBA" id="ARBA00022723"/>
    </source>
</evidence>
<dbReference type="GO" id="GO:0005737">
    <property type="term" value="C:cytoplasm"/>
    <property type="evidence" value="ECO:0007669"/>
    <property type="project" value="TreeGrafter"/>
</dbReference>
<dbReference type="STRING" id="282301.A0A267GUM6"/>
<accession>A0A267GUM6</accession>
<evidence type="ECO:0000256" key="7">
    <source>
        <dbReference type="ARBA" id="ARBA00048336"/>
    </source>
</evidence>
<dbReference type="PROSITE" id="PS00125">
    <property type="entry name" value="SER_THR_PHOSPHATASE"/>
    <property type="match status" value="1"/>
</dbReference>
<dbReference type="GO" id="GO:0046872">
    <property type="term" value="F:metal ion binding"/>
    <property type="evidence" value="ECO:0007669"/>
    <property type="project" value="UniProtKB-KW"/>
</dbReference>
<sequence>MSKPKDSKQSDTGSTDTAVQRSIFEADLKQLALRLMSMNTSSSHNHVQLSSAECLTVCHLAVESMKTRDICLMLQSPLNVVADIHGQFHDLLRIFDSLGKPPDSKYLFLGDYVDRGKFSLEVIMLLFVQMLMHPNSVFLLRGNHETASVCCRYGFRAEIQQRFSKIQANQVLSGFIRAFHWMPLCAIVDGRIICCHGGLSPSMMLKPFDTNGSRQLNLNALSSQLHRPLEPKRSGLAMDLLWADPNPGSTMVYFSNSNEMKEAKWVHSARRQCSFLFSGAALQQVLRMFRVKLLVRGHQMAQAGFRVSLDRRCITLFSAPGYCGIQTNSGGVLQIIQSSKEAREAGTFFVMKPTKWEQSDLEQLFWTDMTEGPGG</sequence>
<gene>
    <name evidence="10" type="ORF">BOX15_Mlig015896g2</name>
</gene>
<evidence type="ECO:0000256" key="5">
    <source>
        <dbReference type="ARBA" id="ARBA00023211"/>
    </source>
</evidence>
<keyword evidence="3 8" id="KW-0378">Hydrolase</keyword>
<dbReference type="InterPro" id="IPR029052">
    <property type="entry name" value="Metallo-depent_PP-like"/>
</dbReference>
<evidence type="ECO:0000256" key="4">
    <source>
        <dbReference type="ARBA" id="ARBA00022912"/>
    </source>
</evidence>
<comment type="cofactor">
    <cofactor evidence="1">
        <name>Mn(2+)</name>
        <dbReference type="ChEBI" id="CHEBI:29035"/>
    </cofactor>
</comment>
<dbReference type="SMART" id="SM00156">
    <property type="entry name" value="PP2Ac"/>
    <property type="match status" value="1"/>
</dbReference>
<dbReference type="CDD" id="cd00144">
    <property type="entry name" value="MPP_PPP_family"/>
    <property type="match status" value="1"/>
</dbReference>
<feature type="domain" description="Serine/threonine specific protein phosphatases" evidence="9">
    <location>
        <begin position="140"/>
        <end position="145"/>
    </location>
</feature>
<comment type="catalytic activity">
    <reaction evidence="7 8">
        <text>O-phospho-L-threonyl-[protein] + H2O = L-threonyl-[protein] + phosphate</text>
        <dbReference type="Rhea" id="RHEA:47004"/>
        <dbReference type="Rhea" id="RHEA-COMP:11060"/>
        <dbReference type="Rhea" id="RHEA-COMP:11605"/>
        <dbReference type="ChEBI" id="CHEBI:15377"/>
        <dbReference type="ChEBI" id="CHEBI:30013"/>
        <dbReference type="ChEBI" id="CHEBI:43474"/>
        <dbReference type="ChEBI" id="CHEBI:61977"/>
        <dbReference type="EC" id="3.1.3.16"/>
    </reaction>
</comment>
<dbReference type="EC" id="3.1.3.16" evidence="8"/>
<evidence type="ECO:0000259" key="9">
    <source>
        <dbReference type="PROSITE" id="PS00125"/>
    </source>
</evidence>
<evidence type="ECO:0000256" key="6">
    <source>
        <dbReference type="ARBA" id="ARBA00047761"/>
    </source>
</evidence>
<dbReference type="EMBL" id="NIVC01000140">
    <property type="protein sequence ID" value="PAA89741.1"/>
    <property type="molecule type" value="Genomic_DNA"/>
</dbReference>
<dbReference type="GO" id="GO:0005634">
    <property type="term" value="C:nucleus"/>
    <property type="evidence" value="ECO:0007669"/>
    <property type="project" value="TreeGrafter"/>
</dbReference>
<evidence type="ECO:0000313" key="10">
    <source>
        <dbReference type="EMBL" id="PAA89741.1"/>
    </source>
</evidence>
<protein>
    <recommendedName>
        <fullName evidence="8">Serine/threonine-protein phosphatase</fullName>
        <ecNumber evidence="8">3.1.3.16</ecNumber>
    </recommendedName>
</protein>
<dbReference type="PANTHER" id="PTHR11668:SF300">
    <property type="entry name" value="SERINE_THREONINE-PROTEIN PHOSPHATASE"/>
    <property type="match status" value="1"/>
</dbReference>
<dbReference type="PRINTS" id="PR00114">
    <property type="entry name" value="STPHPHTASE"/>
</dbReference>
<dbReference type="InterPro" id="IPR004843">
    <property type="entry name" value="Calcineurin-like_PHP"/>
</dbReference>
<dbReference type="InterPro" id="IPR050341">
    <property type="entry name" value="PP1_catalytic_subunit"/>
</dbReference>
<dbReference type="PANTHER" id="PTHR11668">
    <property type="entry name" value="SERINE/THREONINE PROTEIN PHOSPHATASE"/>
    <property type="match status" value="1"/>
</dbReference>
<dbReference type="SUPFAM" id="SSF56300">
    <property type="entry name" value="Metallo-dependent phosphatases"/>
    <property type="match status" value="1"/>
</dbReference>
<name>A0A267GUM6_9PLAT</name>
<dbReference type="GO" id="GO:0004722">
    <property type="term" value="F:protein serine/threonine phosphatase activity"/>
    <property type="evidence" value="ECO:0007669"/>
    <property type="project" value="UniProtKB-EC"/>
</dbReference>
<comment type="caution">
    <text evidence="10">The sequence shown here is derived from an EMBL/GenBank/DDBJ whole genome shotgun (WGS) entry which is preliminary data.</text>
</comment>
<comment type="similarity">
    <text evidence="8">Belongs to the PPP phosphatase family.</text>
</comment>
<keyword evidence="5" id="KW-0464">Manganese</keyword>
<dbReference type="AlphaFoldDB" id="A0A267GUM6"/>
<evidence type="ECO:0000256" key="3">
    <source>
        <dbReference type="ARBA" id="ARBA00022801"/>
    </source>
</evidence>
<dbReference type="Gene3D" id="3.60.21.10">
    <property type="match status" value="1"/>
</dbReference>
<evidence type="ECO:0000256" key="1">
    <source>
        <dbReference type="ARBA" id="ARBA00001936"/>
    </source>
</evidence>
<evidence type="ECO:0000256" key="8">
    <source>
        <dbReference type="RuleBase" id="RU004273"/>
    </source>
</evidence>
<dbReference type="InterPro" id="IPR006186">
    <property type="entry name" value="Ser/Thr-sp_prot-phosphatase"/>
</dbReference>
<organism evidence="10 11">
    <name type="scientific">Macrostomum lignano</name>
    <dbReference type="NCBI Taxonomy" id="282301"/>
    <lineage>
        <taxon>Eukaryota</taxon>
        <taxon>Metazoa</taxon>
        <taxon>Spiralia</taxon>
        <taxon>Lophotrochozoa</taxon>
        <taxon>Platyhelminthes</taxon>
        <taxon>Rhabditophora</taxon>
        <taxon>Macrostomorpha</taxon>
        <taxon>Macrostomida</taxon>
        <taxon>Macrostomidae</taxon>
        <taxon>Macrostomum</taxon>
    </lineage>
</organism>
<dbReference type="Proteomes" id="UP000215902">
    <property type="component" value="Unassembled WGS sequence"/>
</dbReference>
<keyword evidence="2" id="KW-0479">Metal-binding</keyword>